<keyword evidence="4 7" id="KW-0812">Transmembrane</keyword>
<proteinExistence type="predicted"/>
<dbReference type="Gene3D" id="1.20.1250.20">
    <property type="entry name" value="MFS general substrate transporter like domains"/>
    <property type="match status" value="1"/>
</dbReference>
<evidence type="ECO:0000256" key="6">
    <source>
        <dbReference type="ARBA" id="ARBA00023136"/>
    </source>
</evidence>
<organism evidence="9 10">
    <name type="scientific">Pengzhenrongella frigida</name>
    <dbReference type="NCBI Taxonomy" id="1259133"/>
    <lineage>
        <taxon>Bacteria</taxon>
        <taxon>Bacillati</taxon>
        <taxon>Actinomycetota</taxon>
        <taxon>Actinomycetes</taxon>
        <taxon>Micrococcales</taxon>
        <taxon>Pengzhenrongella</taxon>
    </lineage>
</organism>
<feature type="transmembrane region" description="Helical" evidence="7">
    <location>
        <begin position="175"/>
        <end position="193"/>
    </location>
</feature>
<evidence type="ECO:0000259" key="8">
    <source>
        <dbReference type="PROSITE" id="PS50850"/>
    </source>
</evidence>
<comment type="subcellular location">
    <subcellularLocation>
        <location evidence="1">Cell membrane</location>
        <topology evidence="1">Multi-pass membrane protein</topology>
    </subcellularLocation>
</comment>
<feature type="transmembrane region" description="Helical" evidence="7">
    <location>
        <begin position="409"/>
        <end position="427"/>
    </location>
</feature>
<feature type="transmembrane region" description="Helical" evidence="7">
    <location>
        <begin position="56"/>
        <end position="73"/>
    </location>
</feature>
<dbReference type="InterPro" id="IPR011701">
    <property type="entry name" value="MFS"/>
</dbReference>
<dbReference type="CDD" id="cd17321">
    <property type="entry name" value="MFS_MMR_MDR_like"/>
    <property type="match status" value="1"/>
</dbReference>
<evidence type="ECO:0000256" key="1">
    <source>
        <dbReference type="ARBA" id="ARBA00004651"/>
    </source>
</evidence>
<feature type="transmembrane region" description="Helical" evidence="7">
    <location>
        <begin position="117"/>
        <end position="135"/>
    </location>
</feature>
<evidence type="ECO:0000256" key="7">
    <source>
        <dbReference type="SAM" id="Phobius"/>
    </source>
</evidence>
<feature type="transmembrane region" description="Helical" evidence="7">
    <location>
        <begin position="337"/>
        <end position="355"/>
    </location>
</feature>
<keyword evidence="3" id="KW-1003">Cell membrane</keyword>
<name>A0A4Q5MXH0_9MICO</name>
<feature type="transmembrane region" description="Helical" evidence="7">
    <location>
        <begin position="361"/>
        <end position="388"/>
    </location>
</feature>
<dbReference type="GO" id="GO:0005886">
    <property type="term" value="C:plasma membrane"/>
    <property type="evidence" value="ECO:0007669"/>
    <property type="project" value="UniProtKB-SubCell"/>
</dbReference>
<evidence type="ECO:0000313" key="9">
    <source>
        <dbReference type="EMBL" id="RYV49633.1"/>
    </source>
</evidence>
<evidence type="ECO:0000256" key="5">
    <source>
        <dbReference type="ARBA" id="ARBA00022989"/>
    </source>
</evidence>
<keyword evidence="2" id="KW-0813">Transport</keyword>
<dbReference type="Proteomes" id="UP000293764">
    <property type="component" value="Unassembled WGS sequence"/>
</dbReference>
<keyword evidence="10" id="KW-1185">Reference proteome</keyword>
<evidence type="ECO:0000313" key="10">
    <source>
        <dbReference type="Proteomes" id="UP000293764"/>
    </source>
</evidence>
<keyword evidence="6 7" id="KW-0472">Membrane</keyword>
<dbReference type="AlphaFoldDB" id="A0A4Q5MXH0"/>
<sequence>MPARTASSPSRTSHPTAILTIILISYVMIIIDNSIIITGLPRIQDDLEFSPTGLSWVQNAYTLTFGGLLLLGARAGDLLGRRRVFLLGLTWFTLASVVVGAAPSGGLLVAARAMQGVGSAILAPSTLALLTATFAEGPARTRAVAAYGSVAGIGAALGLVLGGFIAAWLSWRVGFFINLPIGVVLVWAVRRYVPVTEGRPGRLDLTGAFTSTLGMTSLVYGIVRSADTGWDDLGTLAALVAGALLLAGFVVVESRVAQPIMPLRLFASRERNGAYAARLLFIGAMISYFLFLSQFLQGVFGYTPLQAGAAFLPMTIINFAVALTVPRLTATMGGPRLLALGVAVTFVGMAWLSRLGTDGSYLVSIALPLVLIGAGQGFAFGPLTAAGISGVTARDAGAASGVINAAHQLGGALGLGVLVTVAAAATSGSSAVERLASGVTAALTGSAVMLALALALVLLLIVRRRPGSRPGPPVPQVVAGELRPRRTVVQVPGSQIPTGRR</sequence>
<feature type="domain" description="Major facilitator superfamily (MFS) profile" evidence="8">
    <location>
        <begin position="18"/>
        <end position="465"/>
    </location>
</feature>
<feature type="transmembrane region" description="Helical" evidence="7">
    <location>
        <begin position="235"/>
        <end position="252"/>
    </location>
</feature>
<feature type="transmembrane region" description="Helical" evidence="7">
    <location>
        <begin position="439"/>
        <end position="462"/>
    </location>
</feature>
<dbReference type="PANTHER" id="PTHR42718">
    <property type="entry name" value="MAJOR FACILITATOR SUPERFAMILY MULTIDRUG TRANSPORTER MFSC"/>
    <property type="match status" value="1"/>
</dbReference>
<dbReference type="Gene3D" id="1.20.1720.10">
    <property type="entry name" value="Multidrug resistance protein D"/>
    <property type="match status" value="1"/>
</dbReference>
<dbReference type="InterPro" id="IPR020846">
    <property type="entry name" value="MFS_dom"/>
</dbReference>
<reference evidence="9 10" key="1">
    <citation type="submission" date="2019-01" db="EMBL/GenBank/DDBJ databases">
        <title>Novel species of Cellulomonas.</title>
        <authorList>
            <person name="Liu Q."/>
            <person name="Xin Y.-H."/>
        </authorList>
    </citation>
    <scope>NUCLEOTIDE SEQUENCE [LARGE SCALE GENOMIC DNA]</scope>
    <source>
        <strain evidence="9 10">HLT2-17</strain>
    </source>
</reference>
<dbReference type="EMBL" id="SDWW01000060">
    <property type="protein sequence ID" value="RYV49633.1"/>
    <property type="molecule type" value="Genomic_DNA"/>
</dbReference>
<feature type="transmembrane region" description="Helical" evidence="7">
    <location>
        <begin position="147"/>
        <end position="169"/>
    </location>
</feature>
<feature type="transmembrane region" description="Helical" evidence="7">
    <location>
        <begin position="205"/>
        <end position="223"/>
    </location>
</feature>
<accession>A0A4Q5MXH0</accession>
<dbReference type="GO" id="GO:0022857">
    <property type="term" value="F:transmembrane transporter activity"/>
    <property type="evidence" value="ECO:0007669"/>
    <property type="project" value="InterPro"/>
</dbReference>
<feature type="transmembrane region" description="Helical" evidence="7">
    <location>
        <begin position="273"/>
        <end position="293"/>
    </location>
</feature>
<feature type="transmembrane region" description="Helical" evidence="7">
    <location>
        <begin position="16"/>
        <end position="36"/>
    </location>
</feature>
<dbReference type="SUPFAM" id="SSF103473">
    <property type="entry name" value="MFS general substrate transporter"/>
    <property type="match status" value="1"/>
</dbReference>
<dbReference type="OrthoDB" id="3218494at2"/>
<evidence type="ECO:0000256" key="2">
    <source>
        <dbReference type="ARBA" id="ARBA00022448"/>
    </source>
</evidence>
<evidence type="ECO:0000256" key="4">
    <source>
        <dbReference type="ARBA" id="ARBA00022692"/>
    </source>
</evidence>
<protein>
    <submittedName>
        <fullName evidence="9">MFS transporter</fullName>
    </submittedName>
</protein>
<gene>
    <name evidence="9" type="ORF">EUA98_17655</name>
</gene>
<dbReference type="PANTHER" id="PTHR42718:SF46">
    <property type="entry name" value="BLR6921 PROTEIN"/>
    <property type="match status" value="1"/>
</dbReference>
<dbReference type="Pfam" id="PF07690">
    <property type="entry name" value="MFS_1"/>
    <property type="match status" value="1"/>
</dbReference>
<dbReference type="InterPro" id="IPR036259">
    <property type="entry name" value="MFS_trans_sf"/>
</dbReference>
<evidence type="ECO:0000256" key="3">
    <source>
        <dbReference type="ARBA" id="ARBA00022475"/>
    </source>
</evidence>
<dbReference type="RefSeq" id="WP_130104013.1">
    <property type="nucleotide sequence ID" value="NZ_SDWW01000060.1"/>
</dbReference>
<dbReference type="PROSITE" id="PS50850">
    <property type="entry name" value="MFS"/>
    <property type="match status" value="1"/>
</dbReference>
<feature type="transmembrane region" description="Helical" evidence="7">
    <location>
        <begin position="305"/>
        <end position="325"/>
    </location>
</feature>
<comment type="caution">
    <text evidence="9">The sequence shown here is derived from an EMBL/GenBank/DDBJ whole genome shotgun (WGS) entry which is preliminary data.</text>
</comment>
<keyword evidence="5 7" id="KW-1133">Transmembrane helix</keyword>
<feature type="transmembrane region" description="Helical" evidence="7">
    <location>
        <begin position="85"/>
        <end position="111"/>
    </location>
</feature>